<dbReference type="Proteomes" id="UP000244890">
    <property type="component" value="Chromosome"/>
</dbReference>
<dbReference type="RefSeq" id="WP_108911515.1">
    <property type="nucleotide sequence ID" value="NZ_CP021886.1"/>
</dbReference>
<accession>A0A2U8FEZ2</accession>
<evidence type="ECO:0000313" key="3">
    <source>
        <dbReference type="Proteomes" id="UP000244890"/>
    </source>
</evidence>
<dbReference type="InterPro" id="IPR016181">
    <property type="entry name" value="Acyl_CoA_acyltransferase"/>
</dbReference>
<dbReference type="Gene3D" id="3.40.630.30">
    <property type="match status" value="1"/>
</dbReference>
<organism evidence="2 3">
    <name type="scientific">Helicobacter apodemus</name>
    <dbReference type="NCBI Taxonomy" id="135569"/>
    <lineage>
        <taxon>Bacteria</taxon>
        <taxon>Pseudomonadati</taxon>
        <taxon>Campylobacterota</taxon>
        <taxon>Epsilonproteobacteria</taxon>
        <taxon>Campylobacterales</taxon>
        <taxon>Helicobacteraceae</taxon>
        <taxon>Helicobacter</taxon>
    </lineage>
</organism>
<proteinExistence type="predicted"/>
<dbReference type="OrthoDB" id="2049878at2"/>
<sequence>MNTYSFPLLGKHIALRLVQLSDAAFIYALRNDKKARFLTQIIGGVQAQEQWIVEYKKREALGQEFYFIIQGGESLGTIRIYDLKEDSFCWGSWIIKDSSPSYVAIESALCIYEFAFNTLGFRQSHFDVRKNNVKVVAFHQRCKARIVREDSKNYYFNFSKEDFASMQRHYAKYCIL</sequence>
<name>A0A2U8FEZ2_9HELI</name>
<dbReference type="Pfam" id="PF13302">
    <property type="entry name" value="Acetyltransf_3"/>
    <property type="match status" value="1"/>
</dbReference>
<dbReference type="KEGG" id="had:CDV25_08060"/>
<feature type="domain" description="N-acetyltransferase" evidence="1">
    <location>
        <begin position="13"/>
        <end position="143"/>
    </location>
</feature>
<gene>
    <name evidence="2" type="ORF">CDV25_08060</name>
</gene>
<keyword evidence="2" id="KW-0808">Transferase</keyword>
<reference evidence="2 3" key="1">
    <citation type="submission" date="2017-06" db="EMBL/GenBank/DDBJ databases">
        <title>Complete genome of Helicobacter apodemus.</title>
        <authorList>
            <person name="Cho S."/>
        </authorList>
    </citation>
    <scope>NUCLEOTIDE SEQUENCE [LARGE SCALE GENOMIC DNA]</scope>
    <source>
        <strain evidence="3">SNUVETPUB-15-01</strain>
    </source>
</reference>
<dbReference type="SUPFAM" id="SSF55729">
    <property type="entry name" value="Acyl-CoA N-acyltransferases (Nat)"/>
    <property type="match status" value="1"/>
</dbReference>
<dbReference type="EMBL" id="CP021886">
    <property type="protein sequence ID" value="AWI34724.1"/>
    <property type="molecule type" value="Genomic_DNA"/>
</dbReference>
<dbReference type="InterPro" id="IPR000182">
    <property type="entry name" value="GNAT_dom"/>
</dbReference>
<dbReference type="GO" id="GO:0016747">
    <property type="term" value="F:acyltransferase activity, transferring groups other than amino-acyl groups"/>
    <property type="evidence" value="ECO:0007669"/>
    <property type="project" value="InterPro"/>
</dbReference>
<evidence type="ECO:0000259" key="1">
    <source>
        <dbReference type="Pfam" id="PF13302"/>
    </source>
</evidence>
<protein>
    <submittedName>
        <fullName evidence="2">GNAT family N-acetyltransferase</fullName>
    </submittedName>
</protein>
<dbReference type="AlphaFoldDB" id="A0A2U8FEZ2"/>
<evidence type="ECO:0000313" key="2">
    <source>
        <dbReference type="EMBL" id="AWI34724.1"/>
    </source>
</evidence>